<dbReference type="RefSeq" id="WP_109359366.1">
    <property type="nucleotide sequence ID" value="NZ_QFRJ01000005.1"/>
</dbReference>
<dbReference type="AlphaFoldDB" id="A0A2U2XD74"/>
<dbReference type="SUPFAM" id="SSF51569">
    <property type="entry name" value="Aldolase"/>
    <property type="match status" value="1"/>
</dbReference>
<dbReference type="InterPro" id="IPR011343">
    <property type="entry name" value="DeoC"/>
</dbReference>
<dbReference type="GO" id="GO:0009264">
    <property type="term" value="P:deoxyribonucleotide catabolic process"/>
    <property type="evidence" value="ECO:0007669"/>
    <property type="project" value="UniProtKB-UniRule"/>
</dbReference>
<protein>
    <recommendedName>
        <fullName evidence="3 7">Deoxyribose-phosphate aldolase</fullName>
        <ecNumber evidence="3 7">4.1.2.4</ecNumber>
    </recommendedName>
</protein>
<reference evidence="8 9" key="2">
    <citation type="submission" date="2018-05" db="EMBL/GenBank/DDBJ databases">
        <authorList>
            <person name="Lanie J.A."/>
            <person name="Ng W.-L."/>
            <person name="Kazmierczak K.M."/>
            <person name="Andrzejewski T.M."/>
            <person name="Davidsen T.M."/>
            <person name="Wayne K.J."/>
            <person name="Tettelin H."/>
            <person name="Glass J.I."/>
            <person name="Rusch D."/>
            <person name="Podicherti R."/>
            <person name="Tsui H.-C.T."/>
            <person name="Winkler M.E."/>
        </authorList>
    </citation>
    <scope>NUCLEOTIDE SEQUENCE [LARGE SCALE GENOMIC DNA]</scope>
    <source>
        <strain evidence="8 9">C305</strain>
    </source>
</reference>
<dbReference type="GO" id="GO:0005737">
    <property type="term" value="C:cytoplasm"/>
    <property type="evidence" value="ECO:0007669"/>
    <property type="project" value="InterPro"/>
</dbReference>
<dbReference type="PIRSF" id="PIRSF001357">
    <property type="entry name" value="DeoC"/>
    <property type="match status" value="1"/>
</dbReference>
<organism evidence="8 9">
    <name type="scientific">Brumimicrobium oceani</name>
    <dbReference type="NCBI Taxonomy" id="2100725"/>
    <lineage>
        <taxon>Bacteria</taxon>
        <taxon>Pseudomonadati</taxon>
        <taxon>Bacteroidota</taxon>
        <taxon>Flavobacteriia</taxon>
        <taxon>Flavobacteriales</taxon>
        <taxon>Crocinitomicaceae</taxon>
        <taxon>Brumimicrobium</taxon>
    </lineage>
</organism>
<evidence type="ECO:0000256" key="3">
    <source>
        <dbReference type="ARBA" id="ARBA00012515"/>
    </source>
</evidence>
<dbReference type="InterPro" id="IPR013785">
    <property type="entry name" value="Aldolase_TIM"/>
</dbReference>
<comment type="similarity">
    <text evidence="2">Belongs to the DeoC/FbaB aldolase family. DeoC type 2 subfamily.</text>
</comment>
<dbReference type="Gene3D" id="3.20.20.70">
    <property type="entry name" value="Aldolase class I"/>
    <property type="match status" value="1"/>
</dbReference>
<evidence type="ECO:0000313" key="9">
    <source>
        <dbReference type="Proteomes" id="UP000245370"/>
    </source>
</evidence>
<evidence type="ECO:0000256" key="2">
    <source>
        <dbReference type="ARBA" id="ARBA00009473"/>
    </source>
</evidence>
<dbReference type="Proteomes" id="UP000245370">
    <property type="component" value="Unassembled WGS sequence"/>
</dbReference>
<reference evidence="8 9" key="1">
    <citation type="submission" date="2018-05" db="EMBL/GenBank/DDBJ databases">
        <title>Brumimicrobium oceani sp. nov., isolated from coastal sediment.</title>
        <authorList>
            <person name="Kou Y."/>
        </authorList>
    </citation>
    <scope>NUCLEOTIDE SEQUENCE [LARGE SCALE GENOMIC DNA]</scope>
    <source>
        <strain evidence="8 9">C305</strain>
    </source>
</reference>
<dbReference type="PANTHER" id="PTHR10889:SF3">
    <property type="entry name" value="DEOXYRIBOSE-PHOSPHATE ALDOLASE"/>
    <property type="match status" value="1"/>
</dbReference>
<dbReference type="GO" id="GO:0004139">
    <property type="term" value="F:deoxyribose-phosphate aldolase activity"/>
    <property type="evidence" value="ECO:0007669"/>
    <property type="project" value="UniProtKB-UniRule"/>
</dbReference>
<sequence length="243" mass="26422">MTWTKKQICSFVDLTSLNSYDSVESIKSFLSDALDFEKKNFPVAAVCLFPNFSALAVNELSNSVLKVAVVAGNFPNSQGFLSTKLNECELALEAGVDEVDIVLNLGELDAGNHDHVVDEIKAFKGLMPNKTLKVILETGYLKTAERIRLASELAIQGGADFIKTSTGKEFPGASLEAVEVMAQVIAEQKSGKKVGLKISGGVRTYEDALQYFEVVEKHLGKPFMTPDLLRIGASSLVRNLMNE</sequence>
<evidence type="ECO:0000313" key="8">
    <source>
        <dbReference type="EMBL" id="PWH85661.1"/>
    </source>
</evidence>
<keyword evidence="5" id="KW-0704">Schiff base</keyword>
<dbReference type="PANTHER" id="PTHR10889">
    <property type="entry name" value="DEOXYRIBOSE-PHOSPHATE ALDOLASE"/>
    <property type="match status" value="1"/>
</dbReference>
<keyword evidence="9" id="KW-1185">Reference proteome</keyword>
<evidence type="ECO:0000256" key="7">
    <source>
        <dbReference type="NCBIfam" id="TIGR00126"/>
    </source>
</evidence>
<comment type="pathway">
    <text evidence="1">Carbohydrate degradation; 2-deoxy-D-ribose 1-phosphate degradation; D-glyceraldehyde 3-phosphate and acetaldehyde from 2-deoxy-alpha-D-ribose 1-phosphate: step 2/2.</text>
</comment>
<proteinExistence type="inferred from homology"/>
<gene>
    <name evidence="8" type="primary">deoC</name>
    <name evidence="8" type="ORF">DIT68_08480</name>
</gene>
<keyword evidence="4" id="KW-0456">Lyase</keyword>
<comment type="caution">
    <text evidence="8">The sequence shown here is derived from an EMBL/GenBank/DDBJ whole genome shotgun (WGS) entry which is preliminary data.</text>
</comment>
<evidence type="ECO:0000256" key="5">
    <source>
        <dbReference type="ARBA" id="ARBA00023270"/>
    </source>
</evidence>
<dbReference type="GO" id="GO:0016052">
    <property type="term" value="P:carbohydrate catabolic process"/>
    <property type="evidence" value="ECO:0007669"/>
    <property type="project" value="TreeGrafter"/>
</dbReference>
<evidence type="ECO:0000256" key="1">
    <source>
        <dbReference type="ARBA" id="ARBA00004816"/>
    </source>
</evidence>
<dbReference type="NCBIfam" id="TIGR00126">
    <property type="entry name" value="deoC"/>
    <property type="match status" value="1"/>
</dbReference>
<accession>A0A2U2XD74</accession>
<evidence type="ECO:0000256" key="6">
    <source>
        <dbReference type="ARBA" id="ARBA00048791"/>
    </source>
</evidence>
<comment type="catalytic activity">
    <reaction evidence="6">
        <text>2-deoxy-D-ribose 5-phosphate = D-glyceraldehyde 3-phosphate + acetaldehyde</text>
        <dbReference type="Rhea" id="RHEA:12821"/>
        <dbReference type="ChEBI" id="CHEBI:15343"/>
        <dbReference type="ChEBI" id="CHEBI:59776"/>
        <dbReference type="ChEBI" id="CHEBI:62877"/>
        <dbReference type="EC" id="4.1.2.4"/>
    </reaction>
</comment>
<evidence type="ECO:0000256" key="4">
    <source>
        <dbReference type="ARBA" id="ARBA00023239"/>
    </source>
</evidence>
<dbReference type="SMART" id="SM01133">
    <property type="entry name" value="DeoC"/>
    <property type="match status" value="1"/>
</dbReference>
<dbReference type="InterPro" id="IPR002915">
    <property type="entry name" value="DeoC/FbaB/LacD_aldolase"/>
</dbReference>
<dbReference type="Pfam" id="PF01791">
    <property type="entry name" value="DeoC"/>
    <property type="match status" value="1"/>
</dbReference>
<dbReference type="OrthoDB" id="9778711at2"/>
<dbReference type="CDD" id="cd00959">
    <property type="entry name" value="DeoC"/>
    <property type="match status" value="1"/>
</dbReference>
<dbReference type="EMBL" id="QFRJ01000005">
    <property type="protein sequence ID" value="PWH85661.1"/>
    <property type="molecule type" value="Genomic_DNA"/>
</dbReference>
<dbReference type="EC" id="4.1.2.4" evidence="3 7"/>
<name>A0A2U2XD74_9FLAO</name>